<evidence type="ECO:0000313" key="1">
    <source>
        <dbReference type="EMBL" id="KEQ17495.1"/>
    </source>
</evidence>
<comment type="caution">
    <text evidence="1">The sequence shown here is derived from an EMBL/GenBank/DDBJ whole genome shotgun (WGS) entry which is preliminary data.</text>
</comment>
<accession>A0A081NGC2</accession>
<protein>
    <submittedName>
        <fullName evidence="1">Uncharacterized protein</fullName>
    </submittedName>
</protein>
<name>A0A081NGC2_9GAMM</name>
<dbReference type="AlphaFoldDB" id="A0A081NGC2"/>
<dbReference type="EMBL" id="JOKH01000003">
    <property type="protein sequence ID" value="KEQ17495.1"/>
    <property type="molecule type" value="Genomic_DNA"/>
</dbReference>
<proteinExistence type="predicted"/>
<dbReference type="Proteomes" id="UP000028073">
    <property type="component" value="Unassembled WGS sequence"/>
</dbReference>
<reference evidence="1 2" key="1">
    <citation type="submission" date="2014-06" db="EMBL/GenBank/DDBJ databases">
        <title>Whole Genome Sequences of Three Symbiotic Endozoicomonas Bacteria.</title>
        <authorList>
            <person name="Neave M.J."/>
            <person name="Apprill A."/>
            <person name="Voolstra C.R."/>
        </authorList>
    </citation>
    <scope>NUCLEOTIDE SEQUENCE [LARGE SCALE GENOMIC DNA]</scope>
    <source>
        <strain evidence="1 2">DSM 25634</strain>
    </source>
</reference>
<organism evidence="1 2">
    <name type="scientific">Endozoicomonas numazuensis</name>
    <dbReference type="NCBI Taxonomy" id="1137799"/>
    <lineage>
        <taxon>Bacteria</taxon>
        <taxon>Pseudomonadati</taxon>
        <taxon>Pseudomonadota</taxon>
        <taxon>Gammaproteobacteria</taxon>
        <taxon>Oceanospirillales</taxon>
        <taxon>Endozoicomonadaceae</taxon>
        <taxon>Endozoicomonas</taxon>
    </lineage>
</organism>
<evidence type="ECO:0000313" key="2">
    <source>
        <dbReference type="Proteomes" id="UP000028073"/>
    </source>
</evidence>
<keyword evidence="2" id="KW-1185">Reference proteome</keyword>
<gene>
    <name evidence="1" type="ORF">GZ78_17185</name>
</gene>
<sequence length="388" mass="42772">MSVSAAEVISALEQQDPANHVIQIEEICTSQPTRRYSASVQQLIQSMQESTNIQVQSLSEGLDVSLWQPIIAFPAIEAILLSMEPELNGIELTEEKVLTALQLAAIHFQTLAAGSHFENSTPLDRAVKLWLLFKLWLINTLSLQVDEQVLLKLLKLIFEGMGNASFPVEGVVALQINPAPLVASSPGQLASTELLLQLESLTEGQQLSFNIPHNGVLIAQNLGSGQVLLILNNNLTVTAQNQDQLQKILNILFSFTLDNYQPPAEPEYSPPLPVNRPSAVNAQLTSWVSGQPPVISLAREAVVLGSRLLMGTVIGFVVGNAVNRVTFGSHIRNNIPLLMGMLFGQAALWSTPYEHSPRFTQETNMHREYARSFWEFFLWLTRPPADPD</sequence>
<dbReference type="STRING" id="1137799.GZ78_17185"/>